<evidence type="ECO:0000256" key="1">
    <source>
        <dbReference type="ARBA" id="ARBA00001947"/>
    </source>
</evidence>
<dbReference type="NCBIfam" id="TIGR01409">
    <property type="entry name" value="TAT_signal_seq"/>
    <property type="match status" value="1"/>
</dbReference>
<dbReference type="GO" id="GO:0071555">
    <property type="term" value="P:cell wall organization"/>
    <property type="evidence" value="ECO:0007669"/>
    <property type="project" value="UniProtKB-KW"/>
</dbReference>
<evidence type="ECO:0000256" key="6">
    <source>
        <dbReference type="ARBA" id="ARBA00022801"/>
    </source>
</evidence>
<dbReference type="PANTHER" id="PTHR37425:SF1">
    <property type="entry name" value="OUTER MEMBRANE PROTEIN"/>
    <property type="match status" value="1"/>
</dbReference>
<keyword evidence="9" id="KW-0961">Cell wall biogenesis/degradation</keyword>
<dbReference type="PROSITE" id="PS51318">
    <property type="entry name" value="TAT"/>
    <property type="match status" value="1"/>
</dbReference>
<dbReference type="Pfam" id="PF05951">
    <property type="entry name" value="Peptidase_M15_2"/>
    <property type="match status" value="1"/>
</dbReference>
<dbReference type="InterPro" id="IPR006311">
    <property type="entry name" value="TAT_signal"/>
</dbReference>
<evidence type="ECO:0000256" key="4">
    <source>
        <dbReference type="ARBA" id="ARBA00022723"/>
    </source>
</evidence>
<keyword evidence="14" id="KW-1185">Reference proteome</keyword>
<evidence type="ECO:0000256" key="12">
    <source>
        <dbReference type="SAM" id="SignalP"/>
    </source>
</evidence>
<dbReference type="PANTHER" id="PTHR37425">
    <property type="match status" value="1"/>
</dbReference>
<gene>
    <name evidence="13" type="ORF">AAY24_06010</name>
</gene>
<dbReference type="RefSeq" id="WP_046858912.1">
    <property type="nucleotide sequence ID" value="NZ_CP011412.1"/>
</dbReference>
<feature type="signal peptide" evidence="12">
    <location>
        <begin position="1"/>
        <end position="39"/>
    </location>
</feature>
<dbReference type="Gene3D" id="3.30.1380.10">
    <property type="match status" value="1"/>
</dbReference>
<evidence type="ECO:0000256" key="5">
    <source>
        <dbReference type="ARBA" id="ARBA00022729"/>
    </source>
</evidence>
<accession>A0A0F7JWD1</accession>
<protein>
    <recommendedName>
        <fullName evidence="11">Murein endopeptidase K</fullName>
    </recommendedName>
</protein>
<evidence type="ECO:0000256" key="9">
    <source>
        <dbReference type="ARBA" id="ARBA00023316"/>
    </source>
</evidence>
<reference evidence="13 14" key="1">
    <citation type="journal article" date="2015" name="Genome Announc.">
        <title>Complete Genome Sequence of Sedimenticola thiotaurini Strain SIP-G1, a Polyphosphate- and Polyhydroxyalkanoate-Accumulating Sulfur-Oxidizing Gammaproteobacterium Isolated from Salt Marsh Sediments.</title>
        <authorList>
            <person name="Flood B.E."/>
            <person name="Jones D.S."/>
            <person name="Bailey J.V."/>
        </authorList>
    </citation>
    <scope>NUCLEOTIDE SEQUENCE [LARGE SCALE GENOMIC DNA]</scope>
    <source>
        <strain evidence="13 14">SIP-G1</strain>
    </source>
</reference>
<dbReference type="KEGG" id="seds:AAY24_06010"/>
<organism evidence="13 14">
    <name type="scientific">Sedimenticola thiotaurini</name>
    <dbReference type="NCBI Taxonomy" id="1543721"/>
    <lineage>
        <taxon>Bacteria</taxon>
        <taxon>Pseudomonadati</taxon>
        <taxon>Pseudomonadota</taxon>
        <taxon>Gammaproteobacteria</taxon>
        <taxon>Chromatiales</taxon>
        <taxon>Sedimenticolaceae</taxon>
        <taxon>Sedimenticola</taxon>
    </lineage>
</organism>
<evidence type="ECO:0000256" key="3">
    <source>
        <dbReference type="ARBA" id="ARBA00022670"/>
    </source>
</evidence>
<dbReference type="EMBL" id="CP011412">
    <property type="protein sequence ID" value="AKH19977.1"/>
    <property type="molecule type" value="Genomic_DNA"/>
</dbReference>
<dbReference type="SUPFAM" id="SSF55166">
    <property type="entry name" value="Hedgehog/DD-peptidase"/>
    <property type="match status" value="1"/>
</dbReference>
<keyword evidence="3" id="KW-0645">Protease</keyword>
<evidence type="ECO:0000313" key="13">
    <source>
        <dbReference type="EMBL" id="AKH19977.1"/>
    </source>
</evidence>
<dbReference type="InterPro" id="IPR009045">
    <property type="entry name" value="Zn_M74/Hedgehog-like"/>
</dbReference>
<evidence type="ECO:0000313" key="14">
    <source>
        <dbReference type="Proteomes" id="UP000034410"/>
    </source>
</evidence>
<proteinExistence type="inferred from homology"/>
<dbReference type="Proteomes" id="UP000034410">
    <property type="component" value="Chromosome"/>
</dbReference>
<dbReference type="CDD" id="cd14844">
    <property type="entry name" value="Zn-DD-carboxypeptidase_like"/>
    <property type="match status" value="1"/>
</dbReference>
<comment type="pathway">
    <text evidence="2">Cell wall biogenesis; cell wall polysaccharide biosynthesis.</text>
</comment>
<evidence type="ECO:0000256" key="11">
    <source>
        <dbReference type="ARBA" id="ARBA00093666"/>
    </source>
</evidence>
<dbReference type="GO" id="GO:0008237">
    <property type="term" value="F:metallopeptidase activity"/>
    <property type="evidence" value="ECO:0007669"/>
    <property type="project" value="UniProtKB-KW"/>
</dbReference>
<keyword evidence="6" id="KW-0378">Hydrolase</keyword>
<keyword evidence="8" id="KW-0482">Metalloprotease</keyword>
<comment type="cofactor">
    <cofactor evidence="1">
        <name>Zn(2+)</name>
        <dbReference type="ChEBI" id="CHEBI:29105"/>
    </cofactor>
</comment>
<keyword evidence="5 12" id="KW-0732">Signal</keyword>
<keyword evidence="7" id="KW-0862">Zinc</keyword>
<dbReference type="GO" id="GO:0046872">
    <property type="term" value="F:metal ion binding"/>
    <property type="evidence" value="ECO:0007669"/>
    <property type="project" value="UniProtKB-KW"/>
</dbReference>
<dbReference type="InterPro" id="IPR019546">
    <property type="entry name" value="TAT_signal_bac_arc"/>
</dbReference>
<keyword evidence="4" id="KW-0479">Metal-binding</keyword>
<comment type="similarity">
    <text evidence="10">Belongs to the peptidase M15 family.</text>
</comment>
<sequence>MTVKQKDHASRQTPTLSRRGFITGCAAAAAAMVAPTAFANIKQSPERVLALHHLHTGERRRVTYWAEGSYIQDGLKEINHLLRDHRTGDQHSMDPALFDLLHQVQARLECRGEFQIISGYRSPKTNKMLRQNSSGVAKRSMHMDGKALDIRLAGCELKQLHRAAKSLKAGGVGLYTRSNFVHVDTGRVRYW</sequence>
<dbReference type="AlphaFoldDB" id="A0A0F7JWD1"/>
<evidence type="ECO:0000256" key="8">
    <source>
        <dbReference type="ARBA" id="ARBA00023049"/>
    </source>
</evidence>
<feature type="chain" id="PRO_5002517659" description="Murein endopeptidase K" evidence="12">
    <location>
        <begin position="40"/>
        <end position="191"/>
    </location>
</feature>
<evidence type="ECO:0000256" key="10">
    <source>
        <dbReference type="ARBA" id="ARBA00093448"/>
    </source>
</evidence>
<dbReference type="InterPro" id="IPR010275">
    <property type="entry name" value="MepK"/>
</dbReference>
<dbReference type="GO" id="GO:0006508">
    <property type="term" value="P:proteolysis"/>
    <property type="evidence" value="ECO:0007669"/>
    <property type="project" value="UniProtKB-KW"/>
</dbReference>
<name>A0A0F7JWD1_9GAMM</name>
<evidence type="ECO:0000256" key="2">
    <source>
        <dbReference type="ARBA" id="ARBA00004776"/>
    </source>
</evidence>
<evidence type="ECO:0000256" key="7">
    <source>
        <dbReference type="ARBA" id="ARBA00022833"/>
    </source>
</evidence>
<dbReference type="OrthoDB" id="9782994at2"/>
<dbReference type="PATRIC" id="fig|1543721.4.peg.1243"/>